<comment type="caution">
    <text evidence="7">The sequence shown here is derived from an EMBL/GenBank/DDBJ whole genome shotgun (WGS) entry which is preliminary data.</text>
</comment>
<dbReference type="PROSITE" id="PS51318">
    <property type="entry name" value="TAT"/>
    <property type="match status" value="1"/>
</dbReference>
<dbReference type="RefSeq" id="WP_323280998.1">
    <property type="nucleotide sequence ID" value="NZ_JAYGGQ010000021.1"/>
</dbReference>
<keyword evidence="8" id="KW-1185">Reference proteome</keyword>
<keyword evidence="5" id="KW-0449">Lipoprotein</keyword>
<name>A0ABU5TDD7_9MICC</name>
<dbReference type="InterPro" id="IPR006059">
    <property type="entry name" value="SBP"/>
</dbReference>
<dbReference type="Proteomes" id="UP001304769">
    <property type="component" value="Unassembled WGS sequence"/>
</dbReference>
<dbReference type="PANTHER" id="PTHR43649">
    <property type="entry name" value="ARABINOSE-BINDING PROTEIN-RELATED"/>
    <property type="match status" value="1"/>
</dbReference>
<reference evidence="7 8" key="1">
    <citation type="submission" date="2023-12" db="EMBL/GenBank/DDBJ databases">
        <title>Sinomonas terricola sp. nov, isolated from litchi orchard soil in Guangdong, PR China.</title>
        <authorList>
            <person name="Jiaxin W."/>
            <person name="Yang Z."/>
            <person name="Honghui Z."/>
        </authorList>
    </citation>
    <scope>NUCLEOTIDE SEQUENCE [LARGE SCALE GENOMIC DNA]</scope>
    <source>
        <strain evidence="7 8">JGH33</strain>
    </source>
</reference>
<protein>
    <submittedName>
        <fullName evidence="7">Extracellular solute-binding protein</fullName>
    </submittedName>
</protein>
<evidence type="ECO:0000256" key="6">
    <source>
        <dbReference type="SAM" id="SignalP"/>
    </source>
</evidence>
<proteinExistence type="predicted"/>
<gene>
    <name evidence="7" type="ORF">SPF06_20375</name>
</gene>
<evidence type="ECO:0000313" key="8">
    <source>
        <dbReference type="Proteomes" id="UP001304769"/>
    </source>
</evidence>
<dbReference type="InterPro" id="IPR006311">
    <property type="entry name" value="TAT_signal"/>
</dbReference>
<keyword evidence="4" id="KW-0564">Palmitate</keyword>
<dbReference type="InterPro" id="IPR050490">
    <property type="entry name" value="Bact_solute-bd_prot1"/>
</dbReference>
<evidence type="ECO:0000256" key="2">
    <source>
        <dbReference type="ARBA" id="ARBA00022729"/>
    </source>
</evidence>
<evidence type="ECO:0000313" key="7">
    <source>
        <dbReference type="EMBL" id="MEA5457086.1"/>
    </source>
</evidence>
<keyword evidence="1" id="KW-1003">Cell membrane</keyword>
<evidence type="ECO:0000256" key="5">
    <source>
        <dbReference type="ARBA" id="ARBA00023288"/>
    </source>
</evidence>
<keyword evidence="3" id="KW-0472">Membrane</keyword>
<dbReference type="Pfam" id="PF01547">
    <property type="entry name" value="SBP_bac_1"/>
    <property type="match status" value="1"/>
</dbReference>
<evidence type="ECO:0000256" key="3">
    <source>
        <dbReference type="ARBA" id="ARBA00023136"/>
    </source>
</evidence>
<feature type="chain" id="PRO_5046708584" evidence="6">
    <location>
        <begin position="31"/>
        <end position="444"/>
    </location>
</feature>
<keyword evidence="2 6" id="KW-0732">Signal</keyword>
<evidence type="ECO:0000256" key="1">
    <source>
        <dbReference type="ARBA" id="ARBA00022475"/>
    </source>
</evidence>
<dbReference type="Gene3D" id="3.40.190.10">
    <property type="entry name" value="Periplasmic binding protein-like II"/>
    <property type="match status" value="3"/>
</dbReference>
<sequence length="444" mass="47117">MKISRRQAVVGLAAAATAAALGLSACSAGAPSPAVSSQNQKADITFWSWVPGVDKAVELWNQQNPDIHVTLDTTPAGSNGTYAKMLAALKAGTGAPDVAQVEYQELPQFVLENGLVDLGPLGMDQQKDQFVDWQLAQSTFGGHVYAVPQASGPMGLYYRKDIFDSLGLSAPKTWDEYAAAAKKIHQADPTKLINTFPPGNSAWFASLAWQAGAKWFGLDGDTWTVNIDSAETLKVAQYWDDLRKQGLISTEPDFANGWYSDLQKGNIVAWPSAQWGGSILTGNAPATSGKWQVAPMPQWSTSGSFSSANWGGSSTAVLKGTKNAAAAAKFAIWLNTNKDSINLLIKGGYGWPAVKNGLDGTTLDQPDPFVGGQNANRDVFKASDEAVNNSWGWIPTTADTYTHLNDGFAAAVAGNGTFVDAVKNAQKETIADLQAKGLKVRAGQ</sequence>
<dbReference type="EMBL" id="JAYGGQ010000021">
    <property type="protein sequence ID" value="MEA5457086.1"/>
    <property type="molecule type" value="Genomic_DNA"/>
</dbReference>
<accession>A0ABU5TDD7</accession>
<feature type="signal peptide" evidence="6">
    <location>
        <begin position="1"/>
        <end position="30"/>
    </location>
</feature>
<evidence type="ECO:0000256" key="4">
    <source>
        <dbReference type="ARBA" id="ARBA00023139"/>
    </source>
</evidence>
<dbReference type="PROSITE" id="PS51257">
    <property type="entry name" value="PROKAR_LIPOPROTEIN"/>
    <property type="match status" value="1"/>
</dbReference>
<dbReference type="SUPFAM" id="SSF53850">
    <property type="entry name" value="Periplasmic binding protein-like II"/>
    <property type="match status" value="1"/>
</dbReference>
<organism evidence="7 8">
    <name type="scientific">Sinomonas terricola</name>
    <dbReference type="NCBI Taxonomy" id="3110330"/>
    <lineage>
        <taxon>Bacteria</taxon>
        <taxon>Bacillati</taxon>
        <taxon>Actinomycetota</taxon>
        <taxon>Actinomycetes</taxon>
        <taxon>Micrococcales</taxon>
        <taxon>Micrococcaceae</taxon>
        <taxon>Sinomonas</taxon>
    </lineage>
</organism>
<dbReference type="PANTHER" id="PTHR43649:SF33">
    <property type="entry name" value="POLYGALACTURONAN_RHAMNOGALACTURONAN-BINDING PROTEIN YTCQ"/>
    <property type="match status" value="1"/>
</dbReference>